<dbReference type="PANTHER" id="PTHR43656:SF2">
    <property type="entry name" value="BINDING OXIDOREDUCTASE, PUTATIVE (AFU_ORTHOLOGUE AFUA_2G08260)-RELATED"/>
    <property type="match status" value="1"/>
</dbReference>
<feature type="domain" description="NADH:flavin oxidoreductase/NADH oxidase N-terminal" evidence="5">
    <location>
        <begin position="16"/>
        <end position="359"/>
    </location>
</feature>
<comment type="similarity">
    <text evidence="1">Belongs to the NADH:flavin oxidoreductase/NADH oxidase family.</text>
</comment>
<evidence type="ECO:0000313" key="6">
    <source>
        <dbReference type="EMBL" id="PNS21083.1"/>
    </source>
</evidence>
<keyword evidence="3" id="KW-0288">FMN</keyword>
<dbReference type="InParanoid" id="A0A2K1R1L0"/>
<evidence type="ECO:0000256" key="2">
    <source>
        <dbReference type="ARBA" id="ARBA00022630"/>
    </source>
</evidence>
<evidence type="ECO:0000259" key="5">
    <source>
        <dbReference type="Pfam" id="PF00724"/>
    </source>
</evidence>
<reference evidence="6 7" key="1">
    <citation type="submission" date="2017-06" db="EMBL/GenBank/DDBJ databases">
        <title>Draft genome sequence of a variant of Elsinoe murrayae.</title>
        <authorList>
            <person name="Cheng Q."/>
        </authorList>
    </citation>
    <scope>NUCLEOTIDE SEQUENCE [LARGE SCALE GENOMIC DNA]</scope>
    <source>
        <strain evidence="6 7">CQ-2017a</strain>
    </source>
</reference>
<dbReference type="InterPro" id="IPR051799">
    <property type="entry name" value="NADH_flavin_oxidoreductase"/>
</dbReference>
<dbReference type="InterPro" id="IPR013785">
    <property type="entry name" value="Aldolase_TIM"/>
</dbReference>
<comment type="caution">
    <text evidence="6">The sequence shown here is derived from an EMBL/GenBank/DDBJ whole genome shotgun (WGS) entry which is preliminary data.</text>
</comment>
<dbReference type="EMBL" id="NKHZ01000015">
    <property type="protein sequence ID" value="PNS21083.1"/>
    <property type="molecule type" value="Genomic_DNA"/>
</dbReference>
<evidence type="ECO:0000256" key="4">
    <source>
        <dbReference type="ARBA" id="ARBA00023002"/>
    </source>
</evidence>
<accession>A0A2K1R1L0</accession>
<dbReference type="GO" id="GO:0016491">
    <property type="term" value="F:oxidoreductase activity"/>
    <property type="evidence" value="ECO:0007669"/>
    <property type="project" value="UniProtKB-KW"/>
</dbReference>
<dbReference type="Gene3D" id="3.20.20.70">
    <property type="entry name" value="Aldolase class I"/>
    <property type="match status" value="1"/>
</dbReference>
<keyword evidence="7" id="KW-1185">Reference proteome</keyword>
<dbReference type="STRING" id="2082308.A0A2K1R1L0"/>
<evidence type="ECO:0000313" key="7">
    <source>
        <dbReference type="Proteomes" id="UP000243797"/>
    </source>
</evidence>
<evidence type="ECO:0000256" key="3">
    <source>
        <dbReference type="ARBA" id="ARBA00022643"/>
    </source>
</evidence>
<gene>
    <name evidence="6" type="ORF">CAC42_3420</name>
</gene>
<name>A0A2K1R1L0_9PEZI</name>
<dbReference type="AlphaFoldDB" id="A0A2K1R1L0"/>
<protein>
    <submittedName>
        <fullName evidence="6">NADH oxidase</fullName>
    </submittedName>
</protein>
<dbReference type="CDD" id="cd04733">
    <property type="entry name" value="OYE_like_2_FMN"/>
    <property type="match status" value="1"/>
</dbReference>
<dbReference type="SUPFAM" id="SSF51395">
    <property type="entry name" value="FMN-linked oxidoreductases"/>
    <property type="match status" value="1"/>
</dbReference>
<proteinExistence type="inferred from homology"/>
<dbReference type="InterPro" id="IPR001155">
    <property type="entry name" value="OxRdtase_FMN_N"/>
</dbReference>
<dbReference type="PANTHER" id="PTHR43656">
    <property type="entry name" value="BINDING OXIDOREDUCTASE, PUTATIVE (AFU_ORTHOLOGUE AFUA_2G08260)-RELATED"/>
    <property type="match status" value="1"/>
</dbReference>
<dbReference type="OrthoDB" id="1663137at2759"/>
<dbReference type="GO" id="GO:0010181">
    <property type="term" value="F:FMN binding"/>
    <property type="evidence" value="ECO:0007669"/>
    <property type="project" value="InterPro"/>
</dbReference>
<organism evidence="6 7">
    <name type="scientific">Sphaceloma murrayae</name>
    <dbReference type="NCBI Taxonomy" id="2082308"/>
    <lineage>
        <taxon>Eukaryota</taxon>
        <taxon>Fungi</taxon>
        <taxon>Dikarya</taxon>
        <taxon>Ascomycota</taxon>
        <taxon>Pezizomycotina</taxon>
        <taxon>Dothideomycetes</taxon>
        <taxon>Dothideomycetidae</taxon>
        <taxon>Myriangiales</taxon>
        <taxon>Elsinoaceae</taxon>
        <taxon>Sphaceloma</taxon>
    </lineage>
</organism>
<dbReference type="Proteomes" id="UP000243797">
    <property type="component" value="Unassembled WGS sequence"/>
</dbReference>
<dbReference type="Pfam" id="PF00724">
    <property type="entry name" value="Oxidored_FMN"/>
    <property type="match status" value="1"/>
</dbReference>
<sequence>MADLHISKPLILPCGLTLPNRLAKAAMAEQLAEGDHLPNDALKTVYSNWADGDWGLVMTGNVQIDANHLGAPKDLTVDTSIDQSRRLETWKAWAAVIQRGGSPAIVQINHPGRQSPMGAGKRGLLAKSIAPSPVKLHMGDGILAWLLTSLVFGTPKEMTKEDIKQVVQGFADTAKLSADSGFAGVEIHAAHGYLLAQFLSETTNLRTDEYGGSPAARAKIVLEIIAAIRAVVPSKFCVGIKLNSVDHQSSSALKDCIEQLKLVAATGIDFLEISGGSYEDPMMSTGPQAKKKAESTVAREAFFLEFAQKIRQDLPGVPLMVTGGFRTRSGMEAAVSKGDCDLVGIGRPAVINPTLPKDIILNTSVKDDDATLRVETIEASWLLKQTKIKGLAAGSEGSWYAAQIGKMGATKQAT</sequence>
<evidence type="ECO:0000256" key="1">
    <source>
        <dbReference type="ARBA" id="ARBA00005979"/>
    </source>
</evidence>
<keyword evidence="2" id="KW-0285">Flavoprotein</keyword>
<keyword evidence="4" id="KW-0560">Oxidoreductase</keyword>